<feature type="compositionally biased region" description="Acidic residues" evidence="2">
    <location>
        <begin position="262"/>
        <end position="271"/>
    </location>
</feature>
<accession>A0AA35WIM6</accession>
<name>A0AA35WIM6_GEOBA</name>
<feature type="compositionally biased region" description="Polar residues" evidence="2">
    <location>
        <begin position="338"/>
        <end position="350"/>
    </location>
</feature>
<evidence type="ECO:0000256" key="1">
    <source>
        <dbReference type="ARBA" id="ARBA00023125"/>
    </source>
</evidence>
<dbReference type="SUPFAM" id="SSF47459">
    <property type="entry name" value="HLH, helix-loop-helix DNA-binding domain"/>
    <property type="match status" value="1"/>
</dbReference>
<dbReference type="Gene3D" id="4.10.280.10">
    <property type="entry name" value="Helix-loop-helix DNA-binding domain"/>
    <property type="match status" value="1"/>
</dbReference>
<dbReference type="EMBL" id="CASHTH010001915">
    <property type="protein sequence ID" value="CAI8021789.1"/>
    <property type="molecule type" value="Genomic_DNA"/>
</dbReference>
<sequence length="470" mass="51369">MACSIEGIQPEFVPPGLLCSDTYCDQLAELLVNESALDELWRAQGFPTPPTTPERVYTPNNELDEDSESDTNQDLPLLNELILLAYGEEVLTSNPVAFPPLTVATNIATATSTNLEENLIQDCMWSGHLCERRSLAKKPPAPLASVGSANSSLQNTPGDSGTGGGVYTPSPSPPPPASVAVGGDSSHDDEGVESDCCVSPSVVFPSILTSPTKILPRVGSKVDSTHNNTTAATETTEATTTASSPVKKNMLVLRNSNKAERDDPDWEESGDEIGGRHGYERSQQRRKRKLSSAATVAMGANSRIQPQSTESSTSDEEIDVVTVTSADRSKASRKRSHPSSLSAPCSRQTSPHPPQKRRKYHTKRLQRLSSAGSTVGETVESEDEARRASHNVLERKRRNDLKSSFQRLREEIPELEDNQRAPKVTILRKAMEFIRHMQELEQVAEAELVAEKRRKLRLVERLNQLRAGSV</sequence>
<dbReference type="SMART" id="SM00353">
    <property type="entry name" value="HLH"/>
    <property type="match status" value="1"/>
</dbReference>
<dbReference type="InterPro" id="IPR036638">
    <property type="entry name" value="HLH_DNA-bd_sf"/>
</dbReference>
<dbReference type="Pfam" id="PF01056">
    <property type="entry name" value="Myc_N"/>
    <property type="match status" value="1"/>
</dbReference>
<feature type="compositionally biased region" description="Polar residues" evidence="2">
    <location>
        <begin position="367"/>
        <end position="376"/>
    </location>
</feature>
<evidence type="ECO:0000313" key="4">
    <source>
        <dbReference type="EMBL" id="CAI8021789.1"/>
    </source>
</evidence>
<dbReference type="GO" id="GO:0046983">
    <property type="term" value="F:protein dimerization activity"/>
    <property type="evidence" value="ECO:0007669"/>
    <property type="project" value="InterPro"/>
</dbReference>
<keyword evidence="5" id="KW-1185">Reference proteome</keyword>
<feature type="compositionally biased region" description="Low complexity" evidence="2">
    <location>
        <begin position="229"/>
        <end position="242"/>
    </location>
</feature>
<dbReference type="FunFam" id="4.10.280.10:FF:000019">
    <property type="entry name" value="Myc proto-oncogene protein"/>
    <property type="match status" value="1"/>
</dbReference>
<dbReference type="PROSITE" id="PS50888">
    <property type="entry name" value="BHLH"/>
    <property type="match status" value="1"/>
</dbReference>
<feature type="region of interest" description="Disordered" evidence="2">
    <location>
        <begin position="217"/>
        <end position="398"/>
    </location>
</feature>
<protein>
    <submittedName>
        <fullName evidence="4">Myc proto-oncogene protein</fullName>
    </submittedName>
</protein>
<gene>
    <name evidence="4" type="ORF">GBAR_LOCUS12868</name>
</gene>
<feature type="compositionally biased region" description="Basic and acidic residues" evidence="2">
    <location>
        <begin position="273"/>
        <end position="283"/>
    </location>
</feature>
<dbReference type="GO" id="GO:0003677">
    <property type="term" value="F:DNA binding"/>
    <property type="evidence" value="ECO:0007669"/>
    <property type="project" value="UniProtKB-KW"/>
</dbReference>
<comment type="caution">
    <text evidence="4">The sequence shown here is derived from an EMBL/GenBank/DDBJ whole genome shotgun (WGS) entry which is preliminary data.</text>
</comment>
<dbReference type="Pfam" id="PF00010">
    <property type="entry name" value="HLH"/>
    <property type="match status" value="1"/>
</dbReference>
<feature type="compositionally biased region" description="Polar residues" evidence="2">
    <location>
        <begin position="147"/>
        <end position="159"/>
    </location>
</feature>
<dbReference type="InterPro" id="IPR002418">
    <property type="entry name" value="Tscrpt_reg_Myc"/>
</dbReference>
<feature type="compositionally biased region" description="Acidic residues" evidence="2">
    <location>
        <begin position="62"/>
        <end position="71"/>
    </location>
</feature>
<dbReference type="PRINTS" id="PR00044">
    <property type="entry name" value="LEUZIPPRMYC"/>
</dbReference>
<dbReference type="CDD" id="cd11400">
    <property type="entry name" value="bHLHzip_Myc"/>
    <property type="match status" value="1"/>
</dbReference>
<organism evidence="4 5">
    <name type="scientific">Geodia barretti</name>
    <name type="common">Barrett's horny sponge</name>
    <dbReference type="NCBI Taxonomy" id="519541"/>
    <lineage>
        <taxon>Eukaryota</taxon>
        <taxon>Metazoa</taxon>
        <taxon>Porifera</taxon>
        <taxon>Demospongiae</taxon>
        <taxon>Heteroscleromorpha</taxon>
        <taxon>Tetractinellida</taxon>
        <taxon>Astrophorina</taxon>
        <taxon>Geodiidae</taxon>
        <taxon>Geodia</taxon>
    </lineage>
</organism>
<evidence type="ECO:0000259" key="3">
    <source>
        <dbReference type="PROSITE" id="PS50888"/>
    </source>
</evidence>
<feature type="region of interest" description="Disordered" evidence="2">
    <location>
        <begin position="139"/>
        <end position="196"/>
    </location>
</feature>
<dbReference type="PIRSF" id="PIRSF001705">
    <property type="entry name" value="Myc_protein"/>
    <property type="match status" value="1"/>
</dbReference>
<feature type="compositionally biased region" description="Basic residues" evidence="2">
    <location>
        <begin position="354"/>
        <end position="366"/>
    </location>
</feature>
<dbReference type="InterPro" id="IPR050433">
    <property type="entry name" value="Myc_transcription_factors"/>
</dbReference>
<evidence type="ECO:0000256" key="2">
    <source>
        <dbReference type="SAM" id="MobiDB-lite"/>
    </source>
</evidence>
<dbReference type="GO" id="GO:0003700">
    <property type="term" value="F:DNA-binding transcription factor activity"/>
    <property type="evidence" value="ECO:0007669"/>
    <property type="project" value="InterPro"/>
</dbReference>
<dbReference type="AlphaFoldDB" id="A0AA35WIM6"/>
<keyword evidence="1" id="KW-0238">DNA-binding</keyword>
<feature type="domain" description="BHLH" evidence="3">
    <location>
        <begin position="385"/>
        <end position="437"/>
    </location>
</feature>
<proteinExistence type="predicted"/>
<dbReference type="InterPro" id="IPR012682">
    <property type="entry name" value="Tscrpt_reg_Myc_N"/>
</dbReference>
<evidence type="ECO:0000313" key="5">
    <source>
        <dbReference type="Proteomes" id="UP001174909"/>
    </source>
</evidence>
<dbReference type="PANTHER" id="PTHR45851">
    <property type="entry name" value="MYC PROTO-ONCOGENE"/>
    <property type="match status" value="1"/>
</dbReference>
<reference evidence="4" key="1">
    <citation type="submission" date="2023-03" db="EMBL/GenBank/DDBJ databases">
        <authorList>
            <person name="Steffen K."/>
            <person name="Cardenas P."/>
        </authorList>
    </citation>
    <scope>NUCLEOTIDE SEQUENCE</scope>
</reference>
<feature type="region of interest" description="Disordered" evidence="2">
    <location>
        <begin position="43"/>
        <end position="74"/>
    </location>
</feature>
<dbReference type="Proteomes" id="UP001174909">
    <property type="component" value="Unassembled WGS sequence"/>
</dbReference>
<dbReference type="InterPro" id="IPR011598">
    <property type="entry name" value="bHLH_dom"/>
</dbReference>